<dbReference type="Proteomes" id="UP000266673">
    <property type="component" value="Unassembled WGS sequence"/>
</dbReference>
<name>A0A397VTA7_9GLOM</name>
<feature type="chain" id="PRO_5017465119" evidence="1">
    <location>
        <begin position="22"/>
        <end position="151"/>
    </location>
</feature>
<keyword evidence="3" id="KW-1185">Reference proteome</keyword>
<evidence type="ECO:0000313" key="3">
    <source>
        <dbReference type="Proteomes" id="UP000266673"/>
    </source>
</evidence>
<evidence type="ECO:0000313" key="2">
    <source>
        <dbReference type="EMBL" id="RIB25158.1"/>
    </source>
</evidence>
<reference evidence="2 3" key="1">
    <citation type="submission" date="2018-06" db="EMBL/GenBank/DDBJ databases">
        <title>Comparative genomics reveals the genomic features of Rhizophagus irregularis, R. cerebriforme, R. diaphanum and Gigaspora rosea, and their symbiotic lifestyle signature.</title>
        <authorList>
            <person name="Morin E."/>
            <person name="San Clemente H."/>
            <person name="Chen E.C.H."/>
            <person name="De La Providencia I."/>
            <person name="Hainaut M."/>
            <person name="Kuo A."/>
            <person name="Kohler A."/>
            <person name="Murat C."/>
            <person name="Tang N."/>
            <person name="Roy S."/>
            <person name="Loubradou J."/>
            <person name="Henrissat B."/>
            <person name="Grigoriev I.V."/>
            <person name="Corradi N."/>
            <person name="Roux C."/>
            <person name="Martin F.M."/>
        </authorList>
    </citation>
    <scope>NUCLEOTIDE SEQUENCE [LARGE SCALE GENOMIC DNA]</scope>
    <source>
        <strain evidence="2 3">DAOM 194757</strain>
    </source>
</reference>
<sequence length="151" mass="17357">MSKIFIFILFSMLSLVNIVTSAPSDCSIYNKGPLLGVKMDPESIDAYTHALTFTTFHKIEYKVSLHHSLLYTVIVRNDSNLDNPYLTYNEVEFPVLNLGDDFVDQIDFVGLSLYDGYHTVNIRILVHLYDWYNFTVPLQACALFEQSVFIE</sequence>
<dbReference type="EMBL" id="QKWP01000185">
    <property type="protein sequence ID" value="RIB25158.1"/>
    <property type="molecule type" value="Genomic_DNA"/>
</dbReference>
<dbReference type="AlphaFoldDB" id="A0A397VTA7"/>
<feature type="signal peptide" evidence="1">
    <location>
        <begin position="1"/>
        <end position="21"/>
    </location>
</feature>
<protein>
    <submittedName>
        <fullName evidence="2">Uncharacterized protein</fullName>
    </submittedName>
</protein>
<dbReference type="OrthoDB" id="2470835at2759"/>
<comment type="caution">
    <text evidence="2">The sequence shown here is derived from an EMBL/GenBank/DDBJ whole genome shotgun (WGS) entry which is preliminary data.</text>
</comment>
<proteinExistence type="predicted"/>
<gene>
    <name evidence="2" type="ORF">C2G38_531255</name>
</gene>
<keyword evidence="1" id="KW-0732">Signal</keyword>
<organism evidence="2 3">
    <name type="scientific">Gigaspora rosea</name>
    <dbReference type="NCBI Taxonomy" id="44941"/>
    <lineage>
        <taxon>Eukaryota</taxon>
        <taxon>Fungi</taxon>
        <taxon>Fungi incertae sedis</taxon>
        <taxon>Mucoromycota</taxon>
        <taxon>Glomeromycotina</taxon>
        <taxon>Glomeromycetes</taxon>
        <taxon>Diversisporales</taxon>
        <taxon>Gigasporaceae</taxon>
        <taxon>Gigaspora</taxon>
    </lineage>
</organism>
<accession>A0A397VTA7</accession>
<evidence type="ECO:0000256" key="1">
    <source>
        <dbReference type="SAM" id="SignalP"/>
    </source>
</evidence>